<accession>A0A2P4XV20</accession>
<dbReference type="Gene3D" id="3.10.10.10">
    <property type="entry name" value="HIV Type 1 Reverse Transcriptase, subunit A, domain 1"/>
    <property type="match status" value="1"/>
</dbReference>
<dbReference type="InterPro" id="IPR043502">
    <property type="entry name" value="DNA/RNA_pol_sf"/>
</dbReference>
<gene>
    <name evidence="1" type="ORF">PHPALM_14326</name>
</gene>
<dbReference type="SUPFAM" id="SSF56672">
    <property type="entry name" value="DNA/RNA polymerases"/>
    <property type="match status" value="1"/>
</dbReference>
<name>A0A2P4XV20_9STRA</name>
<dbReference type="AlphaFoldDB" id="A0A2P4XV20"/>
<dbReference type="Proteomes" id="UP000237271">
    <property type="component" value="Unassembled WGS sequence"/>
</dbReference>
<proteinExistence type="predicted"/>
<reference evidence="1 2" key="1">
    <citation type="journal article" date="2017" name="Genome Biol. Evol.">
        <title>Phytophthora megakarya and P. palmivora, closely related causal agents of cacao black pod rot, underwent increases in genome sizes and gene numbers by different mechanisms.</title>
        <authorList>
            <person name="Ali S.S."/>
            <person name="Shao J."/>
            <person name="Lary D.J."/>
            <person name="Kronmiller B."/>
            <person name="Shen D."/>
            <person name="Strem M.D."/>
            <person name="Amoako-Attah I."/>
            <person name="Akrofi A.Y."/>
            <person name="Begoude B.A."/>
            <person name="Ten Hoopen G.M."/>
            <person name="Coulibaly K."/>
            <person name="Kebe B.I."/>
            <person name="Melnick R.L."/>
            <person name="Guiltinan M.J."/>
            <person name="Tyler B.M."/>
            <person name="Meinhardt L.W."/>
            <person name="Bailey B.A."/>
        </authorList>
    </citation>
    <scope>NUCLEOTIDE SEQUENCE [LARGE SCALE GENOMIC DNA]</scope>
    <source>
        <strain evidence="2">sbr112.9</strain>
    </source>
</reference>
<keyword evidence="2" id="KW-1185">Reference proteome</keyword>
<comment type="caution">
    <text evidence="1">The sequence shown here is derived from an EMBL/GenBank/DDBJ whole genome shotgun (WGS) entry which is preliminary data.</text>
</comment>
<organism evidence="1 2">
    <name type="scientific">Phytophthora palmivora</name>
    <dbReference type="NCBI Taxonomy" id="4796"/>
    <lineage>
        <taxon>Eukaryota</taxon>
        <taxon>Sar</taxon>
        <taxon>Stramenopiles</taxon>
        <taxon>Oomycota</taxon>
        <taxon>Peronosporomycetes</taxon>
        <taxon>Peronosporales</taxon>
        <taxon>Peronosporaceae</taxon>
        <taxon>Phytophthora</taxon>
    </lineage>
</organism>
<protein>
    <submittedName>
        <fullName evidence="1">Uncharacterized protein</fullName>
    </submittedName>
</protein>
<evidence type="ECO:0000313" key="2">
    <source>
        <dbReference type="Proteomes" id="UP000237271"/>
    </source>
</evidence>
<evidence type="ECO:0000313" key="1">
    <source>
        <dbReference type="EMBL" id="POM69387.1"/>
    </source>
</evidence>
<sequence>MGVLKKSFEVELRHVAPQRTIDVEADVELADDVPVARKQFRLNEGMKQAIRTWTAEMLAAGIIRPSNSPYCALTFCQSACVLCTIFVASTPNFGFQKHQCGSERKMYNTQHFRLLMANLNT</sequence>
<dbReference type="EMBL" id="NCKW01007874">
    <property type="protein sequence ID" value="POM69387.1"/>
    <property type="molecule type" value="Genomic_DNA"/>
</dbReference>